<evidence type="ECO:0000313" key="3">
    <source>
        <dbReference type="Proteomes" id="UP000599009"/>
    </source>
</evidence>
<dbReference type="RefSeq" id="WP_229659139.1">
    <property type="nucleotide sequence ID" value="NZ_BMME01000001.1"/>
</dbReference>
<accession>A0ABQ2EEF4</accession>
<evidence type="ECO:0000313" key="2">
    <source>
        <dbReference type="EMBL" id="GGK07992.1"/>
    </source>
</evidence>
<gene>
    <name evidence="2" type="ORF">GCM10011394_16610</name>
</gene>
<dbReference type="InterPro" id="IPR027266">
    <property type="entry name" value="TrmE/GcvT-like"/>
</dbReference>
<dbReference type="InterPro" id="IPR045179">
    <property type="entry name" value="YgfZ/GcvT"/>
</dbReference>
<dbReference type="SUPFAM" id="SSF103025">
    <property type="entry name" value="Folate-binding domain"/>
    <property type="match status" value="1"/>
</dbReference>
<comment type="caution">
    <text evidence="2">The sequence shown here is derived from an EMBL/GenBank/DDBJ whole genome shotgun (WGS) entry which is preliminary data.</text>
</comment>
<dbReference type="Proteomes" id="UP000599009">
    <property type="component" value="Unassembled WGS sequence"/>
</dbReference>
<sequence>MDKPTADKAQFFALSDHALLALEGRDAIAFAQAQCMSDLATLADGQWQWSGWLSPKGRVQALFALLRVGPETLWLLLPDGDAAALKAALERFVFRSKVKLRVPEDAAVCGSFAAPAEASGATTSTDAKGRVELDFGDGRQPRTLRICSGCTAPTDADALARWRAYDLAHGLPRPGSATLEAFTPQQLSLDRLQAYSVRKGCYPGQEIVARTHFLGQAKRGLALFGCDDVPASGTQVMEGERAIGTVVAGAAAAGESGSHPALALAVLPLERADDAPALRIEEAALTPVPLLDGLAR</sequence>
<reference evidence="3" key="1">
    <citation type="journal article" date="2019" name="Int. J. Syst. Evol. Microbiol.">
        <title>The Global Catalogue of Microorganisms (GCM) 10K type strain sequencing project: providing services to taxonomists for standard genome sequencing and annotation.</title>
        <authorList>
            <consortium name="The Broad Institute Genomics Platform"/>
            <consortium name="The Broad Institute Genome Sequencing Center for Infectious Disease"/>
            <person name="Wu L."/>
            <person name="Ma J."/>
        </authorList>
    </citation>
    <scope>NUCLEOTIDE SEQUENCE [LARGE SCALE GENOMIC DNA]</scope>
    <source>
        <strain evidence="3">CGMCC 1.8985</strain>
    </source>
</reference>
<dbReference type="NCBIfam" id="TIGR03317">
    <property type="entry name" value="ygfZ_signature"/>
    <property type="match status" value="1"/>
</dbReference>
<dbReference type="PANTHER" id="PTHR22602">
    <property type="entry name" value="TRANSFERASE CAF17, MITOCHONDRIAL-RELATED"/>
    <property type="match status" value="1"/>
</dbReference>
<evidence type="ECO:0000256" key="1">
    <source>
        <dbReference type="ARBA" id="ARBA00022946"/>
    </source>
</evidence>
<dbReference type="InterPro" id="IPR017703">
    <property type="entry name" value="YgfZ/GCV_T_CS"/>
</dbReference>
<dbReference type="PANTHER" id="PTHR22602:SF0">
    <property type="entry name" value="TRANSFERASE CAF17, MITOCHONDRIAL-RELATED"/>
    <property type="match status" value="1"/>
</dbReference>
<dbReference type="EMBL" id="BMME01000001">
    <property type="protein sequence ID" value="GGK07992.1"/>
    <property type="molecule type" value="Genomic_DNA"/>
</dbReference>
<name>A0ABQ2EEF4_9GAMM</name>
<proteinExistence type="predicted"/>
<organism evidence="2 3">
    <name type="scientific">Luteimonas terricola</name>
    <dbReference type="NCBI Taxonomy" id="645597"/>
    <lineage>
        <taxon>Bacteria</taxon>
        <taxon>Pseudomonadati</taxon>
        <taxon>Pseudomonadota</taxon>
        <taxon>Gammaproteobacteria</taxon>
        <taxon>Lysobacterales</taxon>
        <taxon>Lysobacteraceae</taxon>
        <taxon>Luteimonas</taxon>
    </lineage>
</organism>
<dbReference type="Gene3D" id="3.30.1360.120">
    <property type="entry name" value="Probable tRNA modification gtpase trme, domain 1"/>
    <property type="match status" value="2"/>
</dbReference>
<protein>
    <submittedName>
        <fullName evidence="2">Folate-binding protein YgfZ</fullName>
    </submittedName>
</protein>
<keyword evidence="3" id="KW-1185">Reference proteome</keyword>
<keyword evidence="1" id="KW-0809">Transit peptide</keyword>